<accession>M3CJT7</accession>
<evidence type="ECO:0000256" key="3">
    <source>
        <dbReference type="ARBA" id="ARBA00022705"/>
    </source>
</evidence>
<dbReference type="RefSeq" id="XP_016762199.1">
    <property type="nucleotide sequence ID" value="XM_016904592.1"/>
</dbReference>
<dbReference type="GeneID" id="27901729"/>
<dbReference type="GO" id="GO:0000727">
    <property type="term" value="P:double-strand break repair via break-induced replication"/>
    <property type="evidence" value="ECO:0007669"/>
    <property type="project" value="TreeGrafter"/>
</dbReference>
<dbReference type="GO" id="GO:0003697">
    <property type="term" value="F:single-stranded DNA binding"/>
    <property type="evidence" value="ECO:0007669"/>
    <property type="project" value="TreeGrafter"/>
</dbReference>
<dbReference type="PANTHER" id="PTHR10507">
    <property type="entry name" value="CDC45-RELATED PROTEIN"/>
    <property type="match status" value="1"/>
</dbReference>
<sequence>MYLPRTDITRLYLDLLKTTHPSSSPVQILTSLSVDSICATRILVSLLKRDFIPHKIQPVSGYADLQKHGQELVLPLTRQRGGDGGTVICLGLGGSVALEEVLGLDGRGEDGDVVEGGMAEHGVDVWVVDAHRPYNLDNVFGASATVSELDGTAVSRPGVKEGCIGAGYKHGKGGVIVFDDGDLMEDLQAEKEAYFALQGMPEITEDDIAMVADDDDDDDEDNDEENEDASSSGQKRKRRLDSDNEDSLSESDVEESRPRRRRRSNSSTSVPIPSSPGGNPFSGQLDGASTPQPVPSSPPMRREPTSKQKMKQLLNLRRRHEATLDKYYDRGTSGAEPVCSMIYALVSELGREENELLWLAIVGMAAVQLTPAGAGPRAKLIRETLQEEVRRLNPIPEAELLRSQSAEAVIPTTARSPTDTSIRLSPEPRFLLIRHWSLYDAMRHSPYLATRLHLWNDQGMKRLHKLLAKMGISLAEAGQGYLHMDTAVKQTLRKRILKWSAHYNLEGLVPDDSGTRGMENWGFVRSWGWAGTLSAEDVAIVVGAILEVGTDHSLFPDLKYDNRATTDFNYNARLRNLPTPPHSSDDGMDSALHDSSADVPDYVTQRFYRAYDALEPHSSGLKTLQRSIPAAQDLYRAILRVGSYLISKKVLRHLRSFRIGVVREGSDLQVFIHPGALVRLASWVGEAVAVLEAESGKEAGKRKDQALVLGALDENRAVYVVVGIGGGTGWNGNGKKIRSKAEIKEREEKKKRKEADRAAKRAVAARKREERRRLRRERNAANGLDSDDDEDSESEVETEDDDSDSDADSDDDDETAARRKRTGPTNRFGQAFQEVVEQTAARVRIDSFEHSVVEVKKEDFPGFLEALSSKTVVSS</sequence>
<dbReference type="HOGENOM" id="CLU_005871_3_0_1"/>
<feature type="compositionally biased region" description="Acidic residues" evidence="6">
    <location>
        <begin position="785"/>
        <end position="814"/>
    </location>
</feature>
<dbReference type="Pfam" id="PF02724">
    <property type="entry name" value="CDC45"/>
    <property type="match status" value="1"/>
</dbReference>
<feature type="compositionally biased region" description="Basic and acidic residues" evidence="6">
    <location>
        <begin position="741"/>
        <end position="759"/>
    </location>
</feature>
<feature type="compositionally biased region" description="Acidic residues" evidence="6">
    <location>
        <begin position="243"/>
        <end position="253"/>
    </location>
</feature>
<dbReference type="GO" id="GO:0003688">
    <property type="term" value="F:DNA replication origin binding"/>
    <property type="evidence" value="ECO:0007669"/>
    <property type="project" value="TreeGrafter"/>
</dbReference>
<name>M3CJT7_SPHMS</name>
<keyword evidence="3" id="KW-0235">DNA replication</keyword>
<protein>
    <submittedName>
        <fullName evidence="7">CDC45-like protein</fullName>
    </submittedName>
</protein>
<keyword evidence="8" id="KW-1185">Reference proteome</keyword>
<comment type="subcellular location">
    <subcellularLocation>
        <location evidence="1">Nucleus</location>
    </subcellularLocation>
</comment>
<evidence type="ECO:0000256" key="2">
    <source>
        <dbReference type="ARBA" id="ARBA00010727"/>
    </source>
</evidence>
<dbReference type="STRING" id="692275.M3CJT7"/>
<organism evidence="7 8">
    <name type="scientific">Sphaerulina musiva (strain SO2202)</name>
    <name type="common">Poplar stem canker fungus</name>
    <name type="synonym">Septoria musiva</name>
    <dbReference type="NCBI Taxonomy" id="692275"/>
    <lineage>
        <taxon>Eukaryota</taxon>
        <taxon>Fungi</taxon>
        <taxon>Dikarya</taxon>
        <taxon>Ascomycota</taxon>
        <taxon>Pezizomycotina</taxon>
        <taxon>Dothideomycetes</taxon>
        <taxon>Dothideomycetidae</taxon>
        <taxon>Mycosphaerellales</taxon>
        <taxon>Mycosphaerellaceae</taxon>
        <taxon>Sphaerulina</taxon>
    </lineage>
</organism>
<comment type="similarity">
    <text evidence="2">Belongs to the CDC45 family.</text>
</comment>
<dbReference type="eggNOG" id="KOG2475">
    <property type="taxonomic scope" value="Eukaryota"/>
</dbReference>
<dbReference type="EMBL" id="KB456262">
    <property type="protein sequence ID" value="EMF14078.1"/>
    <property type="molecule type" value="Genomic_DNA"/>
</dbReference>
<evidence type="ECO:0000313" key="8">
    <source>
        <dbReference type="Proteomes" id="UP000016931"/>
    </source>
</evidence>
<dbReference type="Proteomes" id="UP000016931">
    <property type="component" value="Unassembled WGS sequence"/>
</dbReference>
<proteinExistence type="inferred from homology"/>
<feature type="region of interest" description="Disordered" evidence="6">
    <location>
        <begin position="212"/>
        <end position="309"/>
    </location>
</feature>
<keyword evidence="4" id="KW-0539">Nucleus</keyword>
<dbReference type="OMA" id="EDCFMEA"/>
<reference evidence="7 8" key="1">
    <citation type="journal article" date="2012" name="PLoS Pathog.">
        <title>Diverse lifestyles and strategies of plant pathogenesis encoded in the genomes of eighteen Dothideomycetes fungi.</title>
        <authorList>
            <person name="Ohm R.A."/>
            <person name="Feau N."/>
            <person name="Henrissat B."/>
            <person name="Schoch C.L."/>
            <person name="Horwitz B.A."/>
            <person name="Barry K.W."/>
            <person name="Condon B.J."/>
            <person name="Copeland A.C."/>
            <person name="Dhillon B."/>
            <person name="Glaser F."/>
            <person name="Hesse C.N."/>
            <person name="Kosti I."/>
            <person name="LaButti K."/>
            <person name="Lindquist E.A."/>
            <person name="Lucas S."/>
            <person name="Salamov A.A."/>
            <person name="Bradshaw R.E."/>
            <person name="Ciuffetti L."/>
            <person name="Hamelin R.C."/>
            <person name="Kema G.H.J."/>
            <person name="Lawrence C."/>
            <person name="Scott J.A."/>
            <person name="Spatafora J.W."/>
            <person name="Turgeon B.G."/>
            <person name="de Wit P.J.G.M."/>
            <person name="Zhong S."/>
            <person name="Goodwin S.B."/>
            <person name="Grigoriev I.V."/>
        </authorList>
    </citation>
    <scope>NUCLEOTIDE SEQUENCE [LARGE SCALE GENOMIC DNA]</scope>
    <source>
        <strain evidence="7 8">SO2202</strain>
    </source>
</reference>
<dbReference type="OrthoDB" id="10258882at2759"/>
<feature type="region of interest" description="Disordered" evidence="6">
    <location>
        <begin position="741"/>
        <end position="831"/>
    </location>
</feature>
<dbReference type="GO" id="GO:1902977">
    <property type="term" value="P:mitotic DNA replication preinitiation complex assembly"/>
    <property type="evidence" value="ECO:0007669"/>
    <property type="project" value="TreeGrafter"/>
</dbReference>
<evidence type="ECO:0000313" key="7">
    <source>
        <dbReference type="EMBL" id="EMF14078.1"/>
    </source>
</evidence>
<feature type="compositionally biased region" description="Acidic residues" evidence="6">
    <location>
        <begin position="212"/>
        <end position="228"/>
    </location>
</feature>
<evidence type="ECO:0000256" key="4">
    <source>
        <dbReference type="ARBA" id="ARBA00023242"/>
    </source>
</evidence>
<dbReference type="PANTHER" id="PTHR10507:SF0">
    <property type="entry name" value="CELL DIVISION CONTROL PROTEIN 45 HOMOLOG"/>
    <property type="match status" value="1"/>
</dbReference>
<dbReference type="GO" id="GO:0031261">
    <property type="term" value="C:DNA replication preinitiation complex"/>
    <property type="evidence" value="ECO:0007669"/>
    <property type="project" value="TreeGrafter"/>
</dbReference>
<evidence type="ECO:0000256" key="5">
    <source>
        <dbReference type="ARBA" id="ARBA00023306"/>
    </source>
</evidence>
<dbReference type="GO" id="GO:0003682">
    <property type="term" value="F:chromatin binding"/>
    <property type="evidence" value="ECO:0007669"/>
    <property type="project" value="TreeGrafter"/>
</dbReference>
<dbReference type="AlphaFoldDB" id="M3CJT7"/>
<evidence type="ECO:0000256" key="1">
    <source>
        <dbReference type="ARBA" id="ARBA00004123"/>
    </source>
</evidence>
<dbReference type="InterPro" id="IPR003874">
    <property type="entry name" value="CDC45"/>
</dbReference>
<gene>
    <name evidence="7" type="ORF">SEPMUDRAFT_147910</name>
</gene>
<evidence type="ECO:0000256" key="6">
    <source>
        <dbReference type="SAM" id="MobiDB-lite"/>
    </source>
</evidence>
<dbReference type="GO" id="GO:0006270">
    <property type="term" value="P:DNA replication initiation"/>
    <property type="evidence" value="ECO:0007669"/>
    <property type="project" value="InterPro"/>
</dbReference>
<feature type="compositionally biased region" description="Low complexity" evidence="6">
    <location>
        <begin position="265"/>
        <end position="276"/>
    </location>
</feature>
<keyword evidence="5" id="KW-0131">Cell cycle</keyword>